<gene>
    <name evidence="2" type="ORF">CgunFtcFv8_026499</name>
</gene>
<keyword evidence="3" id="KW-1185">Reference proteome</keyword>
<reference evidence="2 3" key="1">
    <citation type="journal article" date="2023" name="Mol. Biol. Evol.">
        <title>Genomics of Secondarily Temperate Adaptation in the Only Non-Antarctic Icefish.</title>
        <authorList>
            <person name="Rivera-Colon A.G."/>
            <person name="Rayamajhi N."/>
            <person name="Minhas B.F."/>
            <person name="Madrigal G."/>
            <person name="Bilyk K.T."/>
            <person name="Yoon V."/>
            <person name="Hune M."/>
            <person name="Gregory S."/>
            <person name="Cheng C.H.C."/>
            <person name="Catchen J.M."/>
        </authorList>
    </citation>
    <scope>NUCLEOTIDE SEQUENCE [LARGE SCALE GENOMIC DNA]</scope>
    <source>
        <tissue evidence="2">White muscle</tissue>
    </source>
</reference>
<evidence type="ECO:0000313" key="2">
    <source>
        <dbReference type="EMBL" id="KAK5930244.1"/>
    </source>
</evidence>
<organism evidence="2 3">
    <name type="scientific">Champsocephalus gunnari</name>
    <name type="common">Mackerel icefish</name>
    <dbReference type="NCBI Taxonomy" id="52237"/>
    <lineage>
        <taxon>Eukaryota</taxon>
        <taxon>Metazoa</taxon>
        <taxon>Chordata</taxon>
        <taxon>Craniata</taxon>
        <taxon>Vertebrata</taxon>
        <taxon>Euteleostomi</taxon>
        <taxon>Actinopterygii</taxon>
        <taxon>Neopterygii</taxon>
        <taxon>Teleostei</taxon>
        <taxon>Neoteleostei</taxon>
        <taxon>Acanthomorphata</taxon>
        <taxon>Eupercaria</taxon>
        <taxon>Perciformes</taxon>
        <taxon>Notothenioidei</taxon>
        <taxon>Channichthyidae</taxon>
        <taxon>Champsocephalus</taxon>
    </lineage>
</organism>
<name>A0AAN8HVE5_CHAGU</name>
<evidence type="ECO:0000313" key="3">
    <source>
        <dbReference type="Proteomes" id="UP001331515"/>
    </source>
</evidence>
<comment type="caution">
    <text evidence="2">The sequence shown here is derived from an EMBL/GenBank/DDBJ whole genome shotgun (WGS) entry which is preliminary data.</text>
</comment>
<dbReference type="EMBL" id="JAURVH010001516">
    <property type="protein sequence ID" value="KAK5930244.1"/>
    <property type="molecule type" value="Genomic_DNA"/>
</dbReference>
<accession>A0AAN8HVE5</accession>
<proteinExistence type="predicted"/>
<dbReference type="Proteomes" id="UP001331515">
    <property type="component" value="Unassembled WGS sequence"/>
</dbReference>
<protein>
    <submittedName>
        <fullName evidence="2">Uncharacterized protein</fullName>
    </submittedName>
</protein>
<sequence length="113" mass="12500">MAVALDAVWLRVKNVCKQNGLLIMSVLAVIIGCLLGFFLRTKRLTEQVSVSPPLTRCDVMRAEDDQGSSPVSHTSVEHYAPHVIYCIIMHNFTLMLGRKSVLTSVLQVIICMG</sequence>
<evidence type="ECO:0000256" key="1">
    <source>
        <dbReference type="SAM" id="Phobius"/>
    </source>
</evidence>
<keyword evidence="1" id="KW-1133">Transmembrane helix</keyword>
<feature type="transmembrane region" description="Helical" evidence="1">
    <location>
        <begin position="20"/>
        <end position="39"/>
    </location>
</feature>
<keyword evidence="1" id="KW-0812">Transmembrane</keyword>
<keyword evidence="1" id="KW-0472">Membrane</keyword>
<dbReference type="AlphaFoldDB" id="A0AAN8HVE5"/>